<dbReference type="PANTHER" id="PTHR10342">
    <property type="entry name" value="ARYLSULFATASE"/>
    <property type="match status" value="1"/>
</dbReference>
<accession>A0A9D4T0X0</accession>
<dbReference type="AlphaFoldDB" id="A0A9D4T0X0"/>
<proteinExistence type="predicted"/>
<evidence type="ECO:0000313" key="5">
    <source>
        <dbReference type="Proteomes" id="UP000821837"/>
    </source>
</evidence>
<dbReference type="Proteomes" id="UP000821837">
    <property type="component" value="Chromosome 3"/>
</dbReference>
<comment type="caution">
    <text evidence="4">The sequence shown here is derived from an EMBL/GenBank/DDBJ whole genome shotgun (WGS) entry which is preliminary data.</text>
</comment>
<dbReference type="SUPFAM" id="SSF53649">
    <property type="entry name" value="Alkaline phosphatase-like"/>
    <property type="match status" value="1"/>
</dbReference>
<gene>
    <name evidence="4" type="ORF">HPB52_017330</name>
</gene>
<reference evidence="4" key="2">
    <citation type="submission" date="2021-09" db="EMBL/GenBank/DDBJ databases">
        <authorList>
            <person name="Jia N."/>
            <person name="Wang J."/>
            <person name="Shi W."/>
            <person name="Du L."/>
            <person name="Sun Y."/>
            <person name="Zhan W."/>
            <person name="Jiang J."/>
            <person name="Wang Q."/>
            <person name="Zhang B."/>
            <person name="Ji P."/>
            <person name="Sakyi L.B."/>
            <person name="Cui X."/>
            <person name="Yuan T."/>
            <person name="Jiang B."/>
            <person name="Yang W."/>
            <person name="Lam T.T.-Y."/>
            <person name="Chang Q."/>
            <person name="Ding S."/>
            <person name="Wang X."/>
            <person name="Zhu J."/>
            <person name="Ruan X."/>
            <person name="Zhao L."/>
            <person name="Wei J."/>
            <person name="Que T."/>
            <person name="Du C."/>
            <person name="Cheng J."/>
            <person name="Dai P."/>
            <person name="Han X."/>
            <person name="Huang E."/>
            <person name="Gao Y."/>
            <person name="Liu J."/>
            <person name="Shao H."/>
            <person name="Ye R."/>
            <person name="Li L."/>
            <person name="Wei W."/>
            <person name="Wang X."/>
            <person name="Wang C."/>
            <person name="Huo Q."/>
            <person name="Li W."/>
            <person name="Guo W."/>
            <person name="Chen H."/>
            <person name="Chen S."/>
            <person name="Zhou L."/>
            <person name="Zhou L."/>
            <person name="Ni X."/>
            <person name="Tian J."/>
            <person name="Zhou Y."/>
            <person name="Sheng Y."/>
            <person name="Liu T."/>
            <person name="Pan Y."/>
            <person name="Xia L."/>
            <person name="Li J."/>
            <person name="Zhao F."/>
            <person name="Cao W."/>
        </authorList>
    </citation>
    <scope>NUCLEOTIDE SEQUENCE</scope>
    <source>
        <strain evidence="4">Rsan-2018</strain>
        <tissue evidence="4">Larvae</tissue>
    </source>
</reference>
<reference evidence="4" key="1">
    <citation type="journal article" date="2020" name="Cell">
        <title>Large-Scale Comparative Analyses of Tick Genomes Elucidate Their Genetic Diversity and Vector Capacities.</title>
        <authorList>
            <consortium name="Tick Genome and Microbiome Consortium (TIGMIC)"/>
            <person name="Jia N."/>
            <person name="Wang J."/>
            <person name="Shi W."/>
            <person name="Du L."/>
            <person name="Sun Y."/>
            <person name="Zhan W."/>
            <person name="Jiang J.F."/>
            <person name="Wang Q."/>
            <person name="Zhang B."/>
            <person name="Ji P."/>
            <person name="Bell-Sakyi L."/>
            <person name="Cui X.M."/>
            <person name="Yuan T.T."/>
            <person name="Jiang B.G."/>
            <person name="Yang W.F."/>
            <person name="Lam T.T."/>
            <person name="Chang Q.C."/>
            <person name="Ding S.J."/>
            <person name="Wang X.J."/>
            <person name="Zhu J.G."/>
            <person name="Ruan X.D."/>
            <person name="Zhao L."/>
            <person name="Wei J.T."/>
            <person name="Ye R.Z."/>
            <person name="Que T.C."/>
            <person name="Du C.H."/>
            <person name="Zhou Y.H."/>
            <person name="Cheng J.X."/>
            <person name="Dai P.F."/>
            <person name="Guo W.B."/>
            <person name="Han X.H."/>
            <person name="Huang E.J."/>
            <person name="Li L.F."/>
            <person name="Wei W."/>
            <person name="Gao Y.C."/>
            <person name="Liu J.Z."/>
            <person name="Shao H.Z."/>
            <person name="Wang X."/>
            <person name="Wang C.C."/>
            <person name="Yang T.C."/>
            <person name="Huo Q.B."/>
            <person name="Li W."/>
            <person name="Chen H.Y."/>
            <person name="Chen S.E."/>
            <person name="Zhou L.G."/>
            <person name="Ni X.B."/>
            <person name="Tian J.H."/>
            <person name="Sheng Y."/>
            <person name="Liu T."/>
            <person name="Pan Y.S."/>
            <person name="Xia L.Y."/>
            <person name="Li J."/>
            <person name="Zhao F."/>
            <person name="Cao W.C."/>
        </authorList>
    </citation>
    <scope>NUCLEOTIDE SEQUENCE</scope>
    <source>
        <strain evidence="4">Rsan-2018</strain>
    </source>
</reference>
<keyword evidence="3" id="KW-0325">Glycoprotein</keyword>
<dbReference type="GO" id="GO:0046872">
    <property type="term" value="F:metal ion binding"/>
    <property type="evidence" value="ECO:0007669"/>
    <property type="project" value="UniProtKB-KW"/>
</dbReference>
<dbReference type="EMBL" id="JABSTV010001249">
    <property type="protein sequence ID" value="KAH7962653.1"/>
    <property type="molecule type" value="Genomic_DNA"/>
</dbReference>
<dbReference type="Gene3D" id="3.30.1120.10">
    <property type="match status" value="1"/>
</dbReference>
<evidence type="ECO:0000256" key="2">
    <source>
        <dbReference type="ARBA" id="ARBA00022837"/>
    </source>
</evidence>
<dbReference type="InterPro" id="IPR047115">
    <property type="entry name" value="ARSB"/>
</dbReference>
<dbReference type="PANTHER" id="PTHR10342:SF273">
    <property type="entry name" value="RE14504P"/>
    <property type="match status" value="1"/>
</dbReference>
<dbReference type="VEuPathDB" id="VectorBase:RSAN_040153"/>
<evidence type="ECO:0000256" key="1">
    <source>
        <dbReference type="ARBA" id="ARBA00022723"/>
    </source>
</evidence>
<evidence type="ECO:0000313" key="4">
    <source>
        <dbReference type="EMBL" id="KAH7962653.1"/>
    </source>
</evidence>
<keyword evidence="2" id="KW-0106">Calcium</keyword>
<keyword evidence="1" id="KW-0479">Metal-binding</keyword>
<evidence type="ECO:0000256" key="3">
    <source>
        <dbReference type="ARBA" id="ARBA00023180"/>
    </source>
</evidence>
<sequence>MEACRNSIVVRVLRSRGDMHPVCAEPTKPLPGGVHYSAPVDCGAMNAEHHTRCNSVSTPCLFDIFSDPCEYNDIANGMPEVVYRLLARLQHYEETAVPPGNQEADELANPELQNHAWVPWHDE</sequence>
<keyword evidence="5" id="KW-1185">Reference proteome</keyword>
<dbReference type="GO" id="GO:0008484">
    <property type="term" value="F:sulfuric ester hydrolase activity"/>
    <property type="evidence" value="ECO:0007669"/>
    <property type="project" value="InterPro"/>
</dbReference>
<dbReference type="InterPro" id="IPR017850">
    <property type="entry name" value="Alkaline_phosphatase_core_sf"/>
</dbReference>
<protein>
    <submittedName>
        <fullName evidence="4">Uncharacterized protein</fullName>
    </submittedName>
</protein>
<name>A0A9D4T0X0_RHISA</name>
<organism evidence="4 5">
    <name type="scientific">Rhipicephalus sanguineus</name>
    <name type="common">Brown dog tick</name>
    <name type="synonym">Ixodes sanguineus</name>
    <dbReference type="NCBI Taxonomy" id="34632"/>
    <lineage>
        <taxon>Eukaryota</taxon>
        <taxon>Metazoa</taxon>
        <taxon>Ecdysozoa</taxon>
        <taxon>Arthropoda</taxon>
        <taxon>Chelicerata</taxon>
        <taxon>Arachnida</taxon>
        <taxon>Acari</taxon>
        <taxon>Parasitiformes</taxon>
        <taxon>Ixodida</taxon>
        <taxon>Ixodoidea</taxon>
        <taxon>Ixodidae</taxon>
        <taxon>Rhipicephalinae</taxon>
        <taxon>Rhipicephalus</taxon>
        <taxon>Rhipicephalus</taxon>
    </lineage>
</organism>